<sequence length="242" mass="27335">MKHLFLIALLFVCTTLHGIAQELPQVLVFSKTKGFRHDSIEKGAEAIQKLGREHGFSVYHTEDAGVFTDDQLQKYKAIVFLSTTGDILNPEQQAAFERFIQAGNGFVGIHAASDTEYDWPWYGKMVGGYFASHPEVQTADIHVHDHSHLATQHLPEIWKHKDEWYDFKDLNPAVNLLMTIDEKSYKGGKMGDYHPVSWHHTYDGGRAFYTALGHTKETYDDADFLQHIAGGITYALGKPANK</sequence>
<organism evidence="3 4">
    <name type="scientific">Sphingobacterium corticibacter</name>
    <dbReference type="NCBI Taxonomy" id="2171749"/>
    <lineage>
        <taxon>Bacteria</taxon>
        <taxon>Pseudomonadati</taxon>
        <taxon>Bacteroidota</taxon>
        <taxon>Sphingobacteriia</taxon>
        <taxon>Sphingobacteriales</taxon>
        <taxon>Sphingobacteriaceae</taxon>
        <taxon>Sphingobacterium</taxon>
    </lineage>
</organism>
<evidence type="ECO:0000313" key="4">
    <source>
        <dbReference type="Proteomes" id="UP000245627"/>
    </source>
</evidence>
<proteinExistence type="predicted"/>
<accession>A0A2T8HKI6</accession>
<keyword evidence="4" id="KW-1185">Reference proteome</keyword>
<keyword evidence="1" id="KW-0732">Signal</keyword>
<dbReference type="OrthoDB" id="9816308at2"/>
<protein>
    <submittedName>
        <fullName evidence="3">Crp/Fnr family transcriptional regulator</fullName>
    </submittedName>
</protein>
<feature type="signal peptide" evidence="1">
    <location>
        <begin position="1"/>
        <end position="20"/>
    </location>
</feature>
<feature type="domain" description="ThuA-like" evidence="2">
    <location>
        <begin position="25"/>
        <end position="235"/>
    </location>
</feature>
<dbReference type="Gene3D" id="3.40.50.880">
    <property type="match status" value="1"/>
</dbReference>
<dbReference type="AlphaFoldDB" id="A0A2T8HKI6"/>
<dbReference type="SUPFAM" id="SSF52317">
    <property type="entry name" value="Class I glutamine amidotransferase-like"/>
    <property type="match status" value="1"/>
</dbReference>
<dbReference type="InterPro" id="IPR029062">
    <property type="entry name" value="Class_I_gatase-like"/>
</dbReference>
<gene>
    <name evidence="3" type="ORF">DC487_08600</name>
</gene>
<dbReference type="PANTHER" id="PTHR40469:SF2">
    <property type="entry name" value="GALACTOSE-BINDING DOMAIN-LIKE SUPERFAMILY PROTEIN"/>
    <property type="match status" value="1"/>
</dbReference>
<evidence type="ECO:0000313" key="3">
    <source>
        <dbReference type="EMBL" id="PVH25968.1"/>
    </source>
</evidence>
<evidence type="ECO:0000259" key="2">
    <source>
        <dbReference type="Pfam" id="PF06283"/>
    </source>
</evidence>
<dbReference type="PANTHER" id="PTHR40469">
    <property type="entry name" value="SECRETED GLYCOSYL HYDROLASE"/>
    <property type="match status" value="1"/>
</dbReference>
<reference evidence="3 4" key="1">
    <citation type="submission" date="2018-04" db="EMBL/GenBank/DDBJ databases">
        <title>Sphingobacterium cortibacter sp. nov.</title>
        <authorList>
            <person name="Li Y."/>
        </authorList>
    </citation>
    <scope>NUCLEOTIDE SEQUENCE [LARGE SCALE GENOMIC DNA]</scope>
    <source>
        <strain evidence="3 4">2c-3</strain>
    </source>
</reference>
<feature type="chain" id="PRO_5015607602" evidence="1">
    <location>
        <begin position="21"/>
        <end position="242"/>
    </location>
</feature>
<evidence type="ECO:0000256" key="1">
    <source>
        <dbReference type="SAM" id="SignalP"/>
    </source>
</evidence>
<comment type="caution">
    <text evidence="3">The sequence shown here is derived from an EMBL/GenBank/DDBJ whole genome shotgun (WGS) entry which is preliminary data.</text>
</comment>
<dbReference type="Pfam" id="PF06283">
    <property type="entry name" value="ThuA"/>
    <property type="match status" value="1"/>
</dbReference>
<name>A0A2T8HKI6_9SPHI</name>
<dbReference type="InterPro" id="IPR029010">
    <property type="entry name" value="ThuA-like"/>
</dbReference>
<dbReference type="EMBL" id="QDKG01000002">
    <property type="protein sequence ID" value="PVH25968.1"/>
    <property type="molecule type" value="Genomic_DNA"/>
</dbReference>
<dbReference type="Proteomes" id="UP000245627">
    <property type="component" value="Unassembled WGS sequence"/>
</dbReference>